<proteinExistence type="predicted"/>
<name>A0A8S5PZ75_9CAUD</name>
<evidence type="ECO:0000313" key="1">
    <source>
        <dbReference type="EMBL" id="DAE12194.1"/>
    </source>
</evidence>
<organism evidence="1">
    <name type="scientific">Siphoviridae sp. ctMOb8</name>
    <dbReference type="NCBI Taxonomy" id="2825460"/>
    <lineage>
        <taxon>Viruses</taxon>
        <taxon>Duplodnaviria</taxon>
        <taxon>Heunggongvirae</taxon>
        <taxon>Uroviricota</taxon>
        <taxon>Caudoviricetes</taxon>
    </lineage>
</organism>
<reference evidence="1" key="1">
    <citation type="journal article" date="2021" name="Proc. Natl. Acad. Sci. U.S.A.">
        <title>A Catalog of Tens of Thousands of Viruses from Human Metagenomes Reveals Hidden Associations with Chronic Diseases.</title>
        <authorList>
            <person name="Tisza M.J."/>
            <person name="Buck C.B."/>
        </authorList>
    </citation>
    <scope>NUCLEOTIDE SEQUENCE</scope>
    <source>
        <strain evidence="1">CtMOb8</strain>
    </source>
</reference>
<accession>A0A8S5PZ75</accession>
<protein>
    <submittedName>
        <fullName evidence="1">Uncharacterized protein</fullName>
    </submittedName>
</protein>
<sequence>MKIKNKELLRKYSLYESGVWTKPRNFPLLLDAAERRIGWRCDVLRCCANYNKIALLDNKVLLDFCDPKKFHFPKKQRIDPRVFDPRWDLSHEYYVVRKKNNRYKVVLNKFKRPSVGRTLVVDTKRGCIRRIGDKVWYHPDYMDFGCETCADFGTCRSGHYDKSFCAVAAKCRLGHGNSWQEVRQ</sequence>
<dbReference type="EMBL" id="BK015544">
    <property type="protein sequence ID" value="DAE12194.1"/>
    <property type="molecule type" value="Genomic_DNA"/>
</dbReference>